<dbReference type="RefSeq" id="WP_058290970.1">
    <property type="nucleotide sequence ID" value="NZ_CYSD01000039.1"/>
</dbReference>
<dbReference type="GO" id="GO:0003677">
    <property type="term" value="F:DNA binding"/>
    <property type="evidence" value="ECO:0007669"/>
    <property type="project" value="InterPro"/>
</dbReference>
<name>A0A0P1GGF8_9RHOB</name>
<dbReference type="Proteomes" id="UP000052022">
    <property type="component" value="Unassembled WGS sequence"/>
</dbReference>
<protein>
    <submittedName>
        <fullName evidence="2">Putative transcriptional regulator</fullName>
    </submittedName>
</protein>
<dbReference type="SMART" id="SM00530">
    <property type="entry name" value="HTH_XRE"/>
    <property type="match status" value="1"/>
</dbReference>
<dbReference type="InterPro" id="IPR001387">
    <property type="entry name" value="Cro/C1-type_HTH"/>
</dbReference>
<reference evidence="2 3" key="1">
    <citation type="submission" date="2015-09" db="EMBL/GenBank/DDBJ databases">
        <authorList>
            <consortium name="Swine Surveillance"/>
        </authorList>
    </citation>
    <scope>NUCLEOTIDE SEQUENCE [LARGE SCALE GENOMIC DNA]</scope>
    <source>
        <strain evidence="2 3">CECT 7557</strain>
    </source>
</reference>
<dbReference type="Gene3D" id="1.10.260.40">
    <property type="entry name" value="lambda repressor-like DNA-binding domains"/>
    <property type="match status" value="1"/>
</dbReference>
<dbReference type="SUPFAM" id="SSF47413">
    <property type="entry name" value="lambda repressor-like DNA-binding domains"/>
    <property type="match status" value="1"/>
</dbReference>
<evidence type="ECO:0000259" key="1">
    <source>
        <dbReference type="PROSITE" id="PS50943"/>
    </source>
</evidence>
<sequence length="116" mass="12807">MTNFDPVTRKAVADRLRSVRVSHDKSKADFAESLGISPQAYGAFENTTRDLSLIAAKRLRERYNVSLDYLYYGAEPANGPAMNLTAKLDPNLVDYLSKKSTPAQKQLLAALEALNS</sequence>
<dbReference type="Pfam" id="PF01381">
    <property type="entry name" value="HTH_3"/>
    <property type="match status" value="1"/>
</dbReference>
<dbReference type="OrthoDB" id="7873382at2"/>
<keyword evidence="3" id="KW-1185">Reference proteome</keyword>
<dbReference type="EMBL" id="CYSD01000039">
    <property type="protein sequence ID" value="CUH80541.1"/>
    <property type="molecule type" value="Genomic_DNA"/>
</dbReference>
<gene>
    <name evidence="2" type="ORF">TRM7557_02956</name>
</gene>
<feature type="domain" description="HTH cro/C1-type" evidence="1">
    <location>
        <begin position="16"/>
        <end position="70"/>
    </location>
</feature>
<evidence type="ECO:0000313" key="3">
    <source>
        <dbReference type="Proteomes" id="UP000052022"/>
    </source>
</evidence>
<dbReference type="InterPro" id="IPR010982">
    <property type="entry name" value="Lambda_DNA-bd_dom_sf"/>
</dbReference>
<organism evidence="2 3">
    <name type="scientific">Tritonibacter multivorans</name>
    <dbReference type="NCBI Taxonomy" id="928856"/>
    <lineage>
        <taxon>Bacteria</taxon>
        <taxon>Pseudomonadati</taxon>
        <taxon>Pseudomonadota</taxon>
        <taxon>Alphaproteobacteria</taxon>
        <taxon>Rhodobacterales</taxon>
        <taxon>Paracoccaceae</taxon>
        <taxon>Tritonibacter</taxon>
    </lineage>
</organism>
<dbReference type="STRING" id="928856.SAMN04488049_104240"/>
<evidence type="ECO:0000313" key="2">
    <source>
        <dbReference type="EMBL" id="CUH80541.1"/>
    </source>
</evidence>
<dbReference type="AlphaFoldDB" id="A0A0P1GGF8"/>
<accession>A0A0P1GGF8</accession>
<proteinExistence type="predicted"/>
<dbReference type="PROSITE" id="PS50943">
    <property type="entry name" value="HTH_CROC1"/>
    <property type="match status" value="1"/>
</dbReference>
<dbReference type="CDD" id="cd00093">
    <property type="entry name" value="HTH_XRE"/>
    <property type="match status" value="1"/>
</dbReference>